<organism evidence="1 2">
    <name type="scientific">Spiribacter roseus</name>
    <dbReference type="NCBI Taxonomy" id="1855875"/>
    <lineage>
        <taxon>Bacteria</taxon>
        <taxon>Pseudomonadati</taxon>
        <taxon>Pseudomonadota</taxon>
        <taxon>Gammaproteobacteria</taxon>
        <taxon>Chromatiales</taxon>
        <taxon>Ectothiorhodospiraceae</taxon>
        <taxon>Spiribacter</taxon>
    </lineage>
</organism>
<sequence length="72" mass="8095">MAFYFRYHSGPAFRVRIDHPFNAEAFFNPAPSKEAALSGFIGINFSTKRSCNCLIQGSGITRRHTQPAFPMI</sequence>
<proteinExistence type="predicted"/>
<evidence type="ECO:0000313" key="2">
    <source>
        <dbReference type="Proteomes" id="UP001556636"/>
    </source>
</evidence>
<evidence type="ECO:0000313" key="1">
    <source>
        <dbReference type="EMBL" id="MEX0373718.1"/>
    </source>
</evidence>
<accession>A0ABV3RZX3</accession>
<comment type="caution">
    <text evidence="1">The sequence shown here is derived from an EMBL/GenBank/DDBJ whole genome shotgun (WGS) entry which is preliminary data.</text>
</comment>
<protein>
    <submittedName>
        <fullName evidence="1">Uncharacterized protein</fullName>
    </submittedName>
</protein>
<name>A0ABV3RZX3_9GAMM</name>
<gene>
    <name evidence="1" type="ORF">V6X51_09800</name>
</gene>
<dbReference type="Proteomes" id="UP001556636">
    <property type="component" value="Unassembled WGS sequence"/>
</dbReference>
<dbReference type="RefSeq" id="WP_367951876.1">
    <property type="nucleotide sequence ID" value="NZ_JBAKFG010000006.1"/>
</dbReference>
<keyword evidence="2" id="KW-1185">Reference proteome</keyword>
<reference evidence="1 2" key="1">
    <citation type="submission" date="2024-02" db="EMBL/GenBank/DDBJ databases">
        <title>New especies of Spiribacter isolated from saline water.</title>
        <authorList>
            <person name="Leon M.J."/>
            <person name="De La Haba R."/>
            <person name="Sanchez-Porro C."/>
            <person name="Ventosa A."/>
        </authorList>
    </citation>
    <scope>NUCLEOTIDE SEQUENCE [LARGE SCALE GENOMIC DNA]</scope>
    <source>
        <strain evidence="2">ag22IC6-196</strain>
    </source>
</reference>
<dbReference type="EMBL" id="JBAKFG010000006">
    <property type="protein sequence ID" value="MEX0373718.1"/>
    <property type="molecule type" value="Genomic_DNA"/>
</dbReference>